<dbReference type="PANTHER" id="PTHR33711">
    <property type="entry name" value="DIOXYGENASE, PUTATIVE (AFU_ORTHOLOGUE AFUA_2G02910)-RELATED"/>
    <property type="match status" value="1"/>
</dbReference>
<protein>
    <submittedName>
        <fullName evidence="9">6-chlorohydroxyquinol-1,2-dioxygenase</fullName>
    </submittedName>
</protein>
<keyword evidence="4 9" id="KW-0223">Dioxygenase</keyword>
<comment type="cofactor">
    <cofactor evidence="1">
        <name>Fe(3+)</name>
        <dbReference type="ChEBI" id="CHEBI:29034"/>
    </cofactor>
</comment>
<organism evidence="9 10">
    <name type="scientific">Bradyrhizobium macuxiense</name>
    <dbReference type="NCBI Taxonomy" id="1755647"/>
    <lineage>
        <taxon>Bacteria</taxon>
        <taxon>Pseudomonadati</taxon>
        <taxon>Pseudomonadota</taxon>
        <taxon>Alphaproteobacteria</taxon>
        <taxon>Hyphomicrobiales</taxon>
        <taxon>Nitrobacteraceae</taxon>
        <taxon>Bradyrhizobium</taxon>
    </lineage>
</organism>
<gene>
    <name evidence="9" type="ORF">AS156_18230</name>
</gene>
<dbReference type="SUPFAM" id="SSF49482">
    <property type="entry name" value="Aromatic compound dioxygenase"/>
    <property type="match status" value="1"/>
</dbReference>
<keyword evidence="5" id="KW-0560">Oxidoreductase</keyword>
<dbReference type="InterPro" id="IPR007535">
    <property type="entry name" value="Catechol_dOase_N"/>
</dbReference>
<dbReference type="PANTHER" id="PTHR33711:SF7">
    <property type="entry name" value="INTRADIOL RING-CLEAVAGE DIOXYGENASES DOMAIN-CONTAINING PROTEIN-RELATED"/>
    <property type="match status" value="1"/>
</dbReference>
<dbReference type="GO" id="GO:0018576">
    <property type="term" value="F:catechol 1,2-dioxygenase activity"/>
    <property type="evidence" value="ECO:0007669"/>
    <property type="project" value="InterPro"/>
</dbReference>
<evidence type="ECO:0000313" key="9">
    <source>
        <dbReference type="EMBL" id="KWV48419.1"/>
    </source>
</evidence>
<sequence>MESEVARRIARVGKGRLTTAMVEVVEQVHRIISELRPTRAEWRETIRYLTAIGDATTDNRQEWVLLADLLGASVLVEKINSRRPVGATPNAPRGPFYRADAPRHSNGANICLDGVGEPLSVKGRVVDLDGCPVAGAVVETWQANGEGFFENQQPDNQPDCNLRGVFKTDARGEFDYLTIKPASYFVPMDGPAGKLLGALGCPLRRPANIHFIVSADGFESVTTQVFDRVDAATIEDALYAVRPNLLADFKQTRRKDIPWCLEFTFVMARAPKTPRGAA</sequence>
<comment type="caution">
    <text evidence="9">The sequence shown here is derived from an EMBL/GenBank/DDBJ whole genome shotgun (WGS) entry which is preliminary data.</text>
</comment>
<dbReference type="GO" id="GO:0009712">
    <property type="term" value="P:catechol-containing compound metabolic process"/>
    <property type="evidence" value="ECO:0007669"/>
    <property type="project" value="InterPro"/>
</dbReference>
<evidence type="ECO:0000259" key="8">
    <source>
        <dbReference type="Pfam" id="PF04444"/>
    </source>
</evidence>
<evidence type="ECO:0000313" key="10">
    <source>
        <dbReference type="Proteomes" id="UP000057737"/>
    </source>
</evidence>
<dbReference type="Pfam" id="PF04444">
    <property type="entry name" value="Dioxygenase_N"/>
    <property type="match status" value="1"/>
</dbReference>
<evidence type="ECO:0000256" key="1">
    <source>
        <dbReference type="ARBA" id="ARBA00001965"/>
    </source>
</evidence>
<evidence type="ECO:0000259" key="7">
    <source>
        <dbReference type="Pfam" id="PF00775"/>
    </source>
</evidence>
<evidence type="ECO:0000256" key="4">
    <source>
        <dbReference type="ARBA" id="ARBA00022964"/>
    </source>
</evidence>
<evidence type="ECO:0000256" key="3">
    <source>
        <dbReference type="ARBA" id="ARBA00022723"/>
    </source>
</evidence>
<keyword evidence="10" id="KW-1185">Reference proteome</keyword>
<dbReference type="RefSeq" id="WP_066513431.1">
    <property type="nucleotide sequence ID" value="NZ_LNCU01000107.1"/>
</dbReference>
<dbReference type="EMBL" id="LNCU01000107">
    <property type="protein sequence ID" value="KWV48419.1"/>
    <property type="molecule type" value="Genomic_DNA"/>
</dbReference>
<evidence type="ECO:0000256" key="2">
    <source>
        <dbReference type="ARBA" id="ARBA00007825"/>
    </source>
</evidence>
<evidence type="ECO:0000256" key="6">
    <source>
        <dbReference type="ARBA" id="ARBA00023004"/>
    </source>
</evidence>
<feature type="domain" description="Intradiol ring-cleavage dioxygenases" evidence="7">
    <location>
        <begin position="94"/>
        <end position="255"/>
    </location>
</feature>
<keyword evidence="3" id="KW-0479">Metal-binding</keyword>
<dbReference type="Gene3D" id="2.60.130.10">
    <property type="entry name" value="Aromatic compound dioxygenase"/>
    <property type="match status" value="1"/>
</dbReference>
<evidence type="ECO:0000256" key="5">
    <source>
        <dbReference type="ARBA" id="ARBA00023002"/>
    </source>
</evidence>
<keyword evidence="6" id="KW-0408">Iron</keyword>
<dbReference type="AlphaFoldDB" id="A0A109JGR1"/>
<accession>A0A109JGR1</accession>
<reference evidence="9 10" key="1">
    <citation type="submission" date="2015-11" db="EMBL/GenBank/DDBJ databases">
        <title>Draft Genome Sequence of the Strain BR 10303 (Bradyrhizobium sp.) isolated from nodules of Centrolobium paraense.</title>
        <authorList>
            <person name="Zelli J.E."/>
            <person name="Simoes-Araujo J.L."/>
            <person name="Barauna A.C."/>
            <person name="Silva K."/>
        </authorList>
    </citation>
    <scope>NUCLEOTIDE SEQUENCE [LARGE SCALE GENOMIC DNA]</scope>
    <source>
        <strain evidence="9 10">BR 10303</strain>
    </source>
</reference>
<feature type="domain" description="Catechol dioxygenase N-terminal" evidence="8">
    <location>
        <begin position="16"/>
        <end position="87"/>
    </location>
</feature>
<dbReference type="InterPro" id="IPR015889">
    <property type="entry name" value="Intradiol_dOase_core"/>
</dbReference>
<name>A0A109JGR1_9BRAD</name>
<dbReference type="Proteomes" id="UP000057737">
    <property type="component" value="Unassembled WGS sequence"/>
</dbReference>
<proteinExistence type="inferred from homology"/>
<dbReference type="InterPro" id="IPR000627">
    <property type="entry name" value="Intradiol_dOase_C"/>
</dbReference>
<dbReference type="OrthoDB" id="9800887at2"/>
<comment type="similarity">
    <text evidence="2">Belongs to the intradiol ring-cleavage dioxygenase family.</text>
</comment>
<dbReference type="InterPro" id="IPR050770">
    <property type="entry name" value="Intradiol_RC_Dioxygenase"/>
</dbReference>
<dbReference type="GO" id="GO:0008199">
    <property type="term" value="F:ferric iron binding"/>
    <property type="evidence" value="ECO:0007669"/>
    <property type="project" value="InterPro"/>
</dbReference>
<dbReference type="Pfam" id="PF00775">
    <property type="entry name" value="Dioxygenase_C"/>
    <property type="match status" value="1"/>
</dbReference>